<feature type="region of interest" description="Disordered" evidence="3">
    <location>
        <begin position="247"/>
        <end position="282"/>
    </location>
</feature>
<dbReference type="EMBL" id="GL883108">
    <property type="protein sequence ID" value="EGG06384.1"/>
    <property type="molecule type" value="Genomic_DNA"/>
</dbReference>
<keyword evidence="5" id="KW-1185">Reference proteome</keyword>
<feature type="compositionally biased region" description="Acidic residues" evidence="3">
    <location>
        <begin position="268"/>
        <end position="279"/>
    </location>
</feature>
<gene>
    <name evidence="4" type="ORF">MELLADRAFT_106674</name>
</gene>
<evidence type="ECO:0000313" key="5">
    <source>
        <dbReference type="Proteomes" id="UP000001072"/>
    </source>
</evidence>
<sequence length="950" mass="107032">MDESEEVSLNAIFKKKKSLRTKEKSNLRKSTSNTVDSTLPASPTLLNDIVDDERLLETEGNIVISRASKKKSLKETNSSSSLKFRISLGTSQAESDQIDTAESRTESPRRKLLRPTSHAILASLEDDQMKDLSSLNTLGQASRPTYSTSHLNELKSLTLSSSPQQLQHKQDYDELTESKFSTFINYGMEVESNSESSPSSSFVIPTSTMINSAKERRLNARKAGFTFPSTSRASDKLGDAEEFISLSGNSDSISSGTRKKGDSRLVREEDELGEGEEEHAEYTGATERVPLGEKAGLLAEAKRKAGMEAMVSDTLGDMDQDDEEMEWEAAQIRRGGIGASAMKHTTEAPNQVYRPASIPEHAVVATFNSVESQLLESLDRIQISLDQQSEAAVYFATEDQNLQRQESDLRQEVEKEAARQQFFQELNTFVEDLNSFFTSKWAALETAEKNLLSVLTERTEMVYKRRYEDLSDDLVLFKSGEVSTCRPVAGRTAADESVENADDADSPEEAVDELGRHRRELDTSSQAPSRRARREDRTRRRKRRIERVIDNLKEFEEEGYSTDDSLSPADSSDLLAASKSLLASSKAILADTINPEFLSPTNKDSISDRFLNWKAKYPEEYGNAFGNLALVQVWEFWARMELVSGLNVWGFQDWVAQEDKRGIENWDWMRGLECYDHKVSEATEGDGAEGQDSVIAAMITTVIIPILIPIISQTYDPFSYKATTKSLELVEQVGYVLDVDNNPIYDQFVMSFLKRFYASLYELQYLAGSMDDLTNSLQSQIGMEGIDARNRFLNKCYKLLKQGLRWKKHSNGLVFDQSEIQQLPGVYDKHLEYILSHVLVGQIMLPILNTGWETGGKSIAEKIDKSCPFGLLPARISEALHMGPHTVWYNVIHVLLILPINKRLLLFGSKMEFPQNNDNRTTWVMNPKFIHKKKQRQQIAALHQQPTEKA</sequence>
<dbReference type="VEuPathDB" id="FungiDB:MELLADRAFT_106674"/>
<evidence type="ECO:0000256" key="2">
    <source>
        <dbReference type="ARBA" id="ARBA00023242"/>
    </source>
</evidence>
<feature type="compositionally biased region" description="Basic and acidic residues" evidence="3">
    <location>
        <begin position="513"/>
        <end position="522"/>
    </location>
</feature>
<feature type="region of interest" description="Disordered" evidence="3">
    <location>
        <begin position="93"/>
        <end position="115"/>
    </location>
</feature>
<feature type="compositionally biased region" description="Acidic residues" evidence="3">
    <location>
        <begin position="496"/>
        <end position="512"/>
    </location>
</feature>
<dbReference type="InterPro" id="IPR028211">
    <property type="entry name" value="Ntr2"/>
</dbReference>
<evidence type="ECO:0000256" key="1">
    <source>
        <dbReference type="ARBA" id="ARBA00004123"/>
    </source>
</evidence>
<dbReference type="GO" id="GO:0003677">
    <property type="term" value="F:DNA binding"/>
    <property type="evidence" value="ECO:0007669"/>
    <property type="project" value="InterPro"/>
</dbReference>
<dbReference type="HOGENOM" id="CLU_020074_0_0_1"/>
<dbReference type="Proteomes" id="UP000001072">
    <property type="component" value="Unassembled WGS sequence"/>
</dbReference>
<feature type="compositionally biased region" description="Polar residues" evidence="3">
    <location>
        <begin position="28"/>
        <end position="44"/>
    </location>
</feature>
<dbReference type="GeneID" id="18922964"/>
<keyword evidence="2" id="KW-0539">Nucleus</keyword>
<dbReference type="GO" id="GO:0000390">
    <property type="term" value="P:spliceosomal complex disassembly"/>
    <property type="evidence" value="ECO:0007669"/>
    <property type="project" value="InterPro"/>
</dbReference>
<dbReference type="KEGG" id="mlr:MELLADRAFT_106674"/>
<dbReference type="PANTHER" id="PTHR12214">
    <property type="entry name" value="GC-RICH SEQUENCE DNA-BINDING FACTOR"/>
    <property type="match status" value="1"/>
</dbReference>
<proteinExistence type="predicted"/>
<evidence type="ECO:0000256" key="3">
    <source>
        <dbReference type="SAM" id="MobiDB-lite"/>
    </source>
</evidence>
<accession>F4RM96</accession>
<evidence type="ECO:0000313" key="4">
    <source>
        <dbReference type="EMBL" id="EGG06384.1"/>
    </source>
</evidence>
<dbReference type="InParanoid" id="F4RM96"/>
<dbReference type="AlphaFoldDB" id="F4RM96"/>
<protein>
    <recommendedName>
        <fullName evidence="6">GCF C-terminal domain-containing protein</fullName>
    </recommendedName>
</protein>
<dbReference type="OrthoDB" id="429427at2759"/>
<dbReference type="STRING" id="747676.F4RM96"/>
<organism evidence="5">
    <name type="scientific">Melampsora larici-populina (strain 98AG31 / pathotype 3-4-7)</name>
    <name type="common">Poplar leaf rust fungus</name>
    <dbReference type="NCBI Taxonomy" id="747676"/>
    <lineage>
        <taxon>Eukaryota</taxon>
        <taxon>Fungi</taxon>
        <taxon>Dikarya</taxon>
        <taxon>Basidiomycota</taxon>
        <taxon>Pucciniomycotina</taxon>
        <taxon>Pucciniomycetes</taxon>
        <taxon>Pucciniales</taxon>
        <taxon>Melampsoraceae</taxon>
        <taxon>Melampsora</taxon>
    </lineage>
</organism>
<dbReference type="Pfam" id="PF15458">
    <property type="entry name" value="NTR2"/>
    <property type="match status" value="1"/>
</dbReference>
<feature type="compositionally biased region" description="Low complexity" evidence="3">
    <location>
        <begin position="247"/>
        <end position="256"/>
    </location>
</feature>
<feature type="region of interest" description="Disordered" evidence="3">
    <location>
        <begin position="488"/>
        <end position="540"/>
    </location>
</feature>
<dbReference type="eggNOG" id="KOG2136">
    <property type="taxonomic scope" value="Eukaryota"/>
</dbReference>
<comment type="subcellular location">
    <subcellularLocation>
        <location evidence="1">Nucleus</location>
    </subcellularLocation>
</comment>
<feature type="region of interest" description="Disordered" evidence="3">
    <location>
        <begin position="20"/>
        <end position="44"/>
    </location>
</feature>
<name>F4RM96_MELLP</name>
<dbReference type="InterPro" id="IPR012890">
    <property type="entry name" value="GCFC2-like"/>
</dbReference>
<evidence type="ECO:0008006" key="6">
    <source>
        <dbReference type="Google" id="ProtNLM"/>
    </source>
</evidence>
<dbReference type="RefSeq" id="XP_007410218.1">
    <property type="nucleotide sequence ID" value="XM_007410156.1"/>
</dbReference>
<reference evidence="5" key="1">
    <citation type="journal article" date="2011" name="Proc. Natl. Acad. Sci. U.S.A.">
        <title>Obligate biotrophy features unraveled by the genomic analysis of rust fungi.</title>
        <authorList>
            <person name="Duplessis S."/>
            <person name="Cuomo C.A."/>
            <person name="Lin Y.-C."/>
            <person name="Aerts A."/>
            <person name="Tisserant E."/>
            <person name="Veneault-Fourrey C."/>
            <person name="Joly D.L."/>
            <person name="Hacquard S."/>
            <person name="Amselem J."/>
            <person name="Cantarel B.L."/>
            <person name="Chiu R."/>
            <person name="Coutinho P.M."/>
            <person name="Feau N."/>
            <person name="Field M."/>
            <person name="Frey P."/>
            <person name="Gelhaye E."/>
            <person name="Goldberg J."/>
            <person name="Grabherr M.G."/>
            <person name="Kodira C.D."/>
            <person name="Kohler A."/>
            <person name="Kuees U."/>
            <person name="Lindquist E.A."/>
            <person name="Lucas S.M."/>
            <person name="Mago R."/>
            <person name="Mauceli E."/>
            <person name="Morin E."/>
            <person name="Murat C."/>
            <person name="Pangilinan J.L."/>
            <person name="Park R."/>
            <person name="Pearson M."/>
            <person name="Quesneville H."/>
            <person name="Rouhier N."/>
            <person name="Sakthikumar S."/>
            <person name="Salamov A.A."/>
            <person name="Schmutz J."/>
            <person name="Selles B."/>
            <person name="Shapiro H."/>
            <person name="Tanguay P."/>
            <person name="Tuskan G.A."/>
            <person name="Henrissat B."/>
            <person name="Van de Peer Y."/>
            <person name="Rouze P."/>
            <person name="Ellis J.G."/>
            <person name="Dodds P.N."/>
            <person name="Schein J.E."/>
            <person name="Zhong S."/>
            <person name="Hamelin R.C."/>
            <person name="Grigoriev I.V."/>
            <person name="Szabo L.J."/>
            <person name="Martin F."/>
        </authorList>
    </citation>
    <scope>NUCLEOTIDE SEQUENCE [LARGE SCALE GENOMIC DNA]</scope>
    <source>
        <strain evidence="5">98AG31 / pathotype 3-4-7</strain>
    </source>
</reference>
<dbReference type="GO" id="GO:0071008">
    <property type="term" value="C:U2-type post-mRNA release spliceosomal complex"/>
    <property type="evidence" value="ECO:0007669"/>
    <property type="project" value="InterPro"/>
</dbReference>
<dbReference type="PANTHER" id="PTHR12214:SF0">
    <property type="entry name" value="LD29489P"/>
    <property type="match status" value="1"/>
</dbReference>